<organism evidence="3">
    <name type="scientific">viral metagenome</name>
    <dbReference type="NCBI Taxonomy" id="1070528"/>
    <lineage>
        <taxon>unclassified sequences</taxon>
        <taxon>metagenomes</taxon>
        <taxon>organismal metagenomes</taxon>
    </lineage>
</organism>
<dbReference type="GO" id="GO:0006629">
    <property type="term" value="P:lipid metabolic process"/>
    <property type="evidence" value="ECO:0007669"/>
    <property type="project" value="InterPro"/>
</dbReference>
<name>A0A6C0J172_9ZZZZ</name>
<dbReference type="AlphaFoldDB" id="A0A6C0J172"/>
<evidence type="ECO:0000256" key="1">
    <source>
        <dbReference type="SAM" id="Phobius"/>
    </source>
</evidence>
<dbReference type="SUPFAM" id="SSF51695">
    <property type="entry name" value="PLC-like phosphodiesterases"/>
    <property type="match status" value="1"/>
</dbReference>
<reference evidence="3" key="1">
    <citation type="journal article" date="2020" name="Nature">
        <title>Giant virus diversity and host interactions through global metagenomics.</title>
        <authorList>
            <person name="Schulz F."/>
            <person name="Roux S."/>
            <person name="Paez-Espino D."/>
            <person name="Jungbluth S."/>
            <person name="Walsh D.A."/>
            <person name="Denef V.J."/>
            <person name="McMahon K.D."/>
            <person name="Konstantinidis K.T."/>
            <person name="Eloe-Fadrosh E.A."/>
            <person name="Kyrpides N.C."/>
            <person name="Woyke T."/>
        </authorList>
    </citation>
    <scope>NUCLEOTIDE SEQUENCE</scope>
    <source>
        <strain evidence="3">GVMAG-M-3300025699-48</strain>
    </source>
</reference>
<dbReference type="GO" id="GO:0008081">
    <property type="term" value="F:phosphoric diester hydrolase activity"/>
    <property type="evidence" value="ECO:0007669"/>
    <property type="project" value="InterPro"/>
</dbReference>
<dbReference type="InterPro" id="IPR017946">
    <property type="entry name" value="PLC-like_Pdiesterase_TIM-brl"/>
</dbReference>
<dbReference type="Pfam" id="PF00388">
    <property type="entry name" value="PI-PLC-X"/>
    <property type="match status" value="1"/>
</dbReference>
<sequence>MLTNKFQLTFLIIAIVLICYILYKLKYKRHVIITDFDKNVSEGFTVDNNAKKEFEKLASKYNNFSNVQSIQDKFTNMPLHEYCIKSSYNSASSGNYMSTDMIQHVLKRGCRFLDFEVFYMKENNKFMPRVGISSDKNFIILDSKNSISLNEALEVIASHGFSQTAPNSNDPLFINLRIKSRDTNVYKAVAKSIDGNLKSVAYSGNISKDTKLSDIMRKVVIVIDKTIQRDYTDYASCGTTADCYDIANYTNLESGSEYLNLYHYTDLLNHINTPVLMKDDNIRTTAENMKMVIPDRIPNTSNPAIEEYILRHGCQNIFMNYSRVDTNLNKYEDFFNDVNGGIVPLSVAVPYFLKDK</sequence>
<keyword evidence="1" id="KW-0812">Transmembrane</keyword>
<accession>A0A6C0J172</accession>
<feature type="domain" description="Phosphatidylinositol-specific phospholipase C X" evidence="2">
    <location>
        <begin position="76"/>
        <end position="221"/>
    </location>
</feature>
<dbReference type="InterPro" id="IPR000909">
    <property type="entry name" value="PLipase_C_PInositol-sp_X_dom"/>
</dbReference>
<protein>
    <recommendedName>
        <fullName evidence="2">Phosphatidylinositol-specific phospholipase C X domain-containing protein</fullName>
    </recommendedName>
</protein>
<dbReference type="PROSITE" id="PS50007">
    <property type="entry name" value="PIPLC_X_DOMAIN"/>
    <property type="match status" value="1"/>
</dbReference>
<evidence type="ECO:0000313" key="3">
    <source>
        <dbReference type="EMBL" id="QHT99388.1"/>
    </source>
</evidence>
<keyword evidence="1" id="KW-1133">Transmembrane helix</keyword>
<feature type="transmembrane region" description="Helical" evidence="1">
    <location>
        <begin position="6"/>
        <end position="23"/>
    </location>
</feature>
<dbReference type="EMBL" id="MN740307">
    <property type="protein sequence ID" value="QHT99388.1"/>
    <property type="molecule type" value="Genomic_DNA"/>
</dbReference>
<dbReference type="Gene3D" id="3.20.20.190">
    <property type="entry name" value="Phosphatidylinositol (PI) phosphodiesterase"/>
    <property type="match status" value="1"/>
</dbReference>
<evidence type="ECO:0000259" key="2">
    <source>
        <dbReference type="Pfam" id="PF00388"/>
    </source>
</evidence>
<keyword evidence="1" id="KW-0472">Membrane</keyword>
<proteinExistence type="predicted"/>